<accession>A0ABS9EHD2</accession>
<evidence type="ECO:0000256" key="2">
    <source>
        <dbReference type="ARBA" id="ARBA00022803"/>
    </source>
</evidence>
<dbReference type="PANTHER" id="PTHR44943:SF8">
    <property type="entry name" value="TPR REPEAT-CONTAINING PROTEIN MJ0263"/>
    <property type="match status" value="1"/>
</dbReference>
<dbReference type="Proteomes" id="UP001179363">
    <property type="component" value="Unassembled WGS sequence"/>
</dbReference>
<organism evidence="6 7">
    <name type="scientific">Gillisia lutea</name>
    <dbReference type="NCBI Taxonomy" id="2909668"/>
    <lineage>
        <taxon>Bacteria</taxon>
        <taxon>Pseudomonadati</taxon>
        <taxon>Bacteroidota</taxon>
        <taxon>Flavobacteriia</taxon>
        <taxon>Flavobacteriales</taxon>
        <taxon>Flavobacteriaceae</taxon>
        <taxon>Gillisia</taxon>
    </lineage>
</organism>
<dbReference type="SUPFAM" id="SSF48452">
    <property type="entry name" value="TPR-like"/>
    <property type="match status" value="1"/>
</dbReference>
<keyword evidence="7" id="KW-1185">Reference proteome</keyword>
<sequence>MIRSLTNVMGAKNTNLFVITVLLLFFSVHSTHAQEDLSSDELFTKARAAAFDEDNYPKAIDLSKQALQISPNYADIRIFLGRLYTWTDKVDSARVEFDRVLEIDPGHEDGSLAYGSLEYWNDNSERAHQIVNEGIKYHPESEELLYLDAKILNDLKKYDEATNVLNTLLAVNPNHADARAYREKIKNVSSKNQVGVSYDFVYFDKRFDDPWHLASVDYGRQTKFGSISARFNYANRFTTNGAQFELDAYPRISDVFYAYVSGGIAEKDGIFPRYRAGFSLYANLPLAFEGEAGFRMLSFDDETWIYTASVGKYYKNYWFNLRTYLTPSNNAVSQSFSLNVRYYLAGADDFLSFGIGTGLSPDNEANNILYNNGDTYKLKSNNISIGYRKSINLTNILIFSAGLENQEYAQGTKGNQVTVSVGYNKRF</sequence>
<evidence type="ECO:0000256" key="1">
    <source>
        <dbReference type="ARBA" id="ARBA00022737"/>
    </source>
</evidence>
<feature type="repeat" description="TPR" evidence="3">
    <location>
        <begin position="74"/>
        <end position="107"/>
    </location>
</feature>
<gene>
    <name evidence="6" type="ORF">L1I30_05745</name>
</gene>
<keyword evidence="2 3" id="KW-0802">TPR repeat</keyword>
<dbReference type="SMART" id="SM00028">
    <property type="entry name" value="TPR"/>
    <property type="match status" value="3"/>
</dbReference>
<dbReference type="InterPro" id="IPR019734">
    <property type="entry name" value="TPR_rpt"/>
</dbReference>
<evidence type="ECO:0000256" key="3">
    <source>
        <dbReference type="PROSITE-ProRule" id="PRU00339"/>
    </source>
</evidence>
<reference evidence="6" key="1">
    <citation type="submission" date="2022-01" db="EMBL/GenBank/DDBJ databases">
        <title>Gillisia lutea sp. nov., isolated from marine plastic residues from the Malvarosa beach (Valencia, Spain).</title>
        <authorList>
            <person name="Vidal-Verdu A."/>
            <person name="Molina-Menor E."/>
            <person name="Satari L."/>
            <person name="Pascual J."/>
            <person name="Pereto J."/>
            <person name="Porcar M."/>
        </authorList>
    </citation>
    <scope>NUCLEOTIDE SEQUENCE</scope>
    <source>
        <strain evidence="6">M10.2A</strain>
    </source>
</reference>
<dbReference type="RefSeq" id="WP_236133310.1">
    <property type="nucleotide sequence ID" value="NZ_JAKGTH010000007.1"/>
</dbReference>
<dbReference type="InterPro" id="IPR030887">
    <property type="entry name" value="Beta-barrel_YaiO"/>
</dbReference>
<dbReference type="InterPro" id="IPR051685">
    <property type="entry name" value="Ycf3/AcsC/BcsC/TPR_MFPF"/>
</dbReference>
<dbReference type="Gene3D" id="1.25.40.10">
    <property type="entry name" value="Tetratricopeptide repeat domain"/>
    <property type="match status" value="1"/>
</dbReference>
<dbReference type="EMBL" id="JAKGTH010000007">
    <property type="protein sequence ID" value="MCF4101160.1"/>
    <property type="molecule type" value="Genomic_DNA"/>
</dbReference>
<keyword evidence="4" id="KW-0732">Signal</keyword>
<dbReference type="Pfam" id="PF14559">
    <property type="entry name" value="TPR_19"/>
    <property type="match status" value="1"/>
</dbReference>
<dbReference type="InterPro" id="IPR011990">
    <property type="entry name" value="TPR-like_helical_dom_sf"/>
</dbReference>
<comment type="caution">
    <text evidence="6">The sequence shown here is derived from an EMBL/GenBank/DDBJ whole genome shotgun (WGS) entry which is preliminary data.</text>
</comment>
<name>A0ABS9EHD2_9FLAO</name>
<proteinExistence type="predicted"/>
<feature type="chain" id="PRO_5045328930" evidence="4">
    <location>
        <begin position="34"/>
        <end position="427"/>
    </location>
</feature>
<dbReference type="PROSITE" id="PS50005">
    <property type="entry name" value="TPR"/>
    <property type="match status" value="1"/>
</dbReference>
<dbReference type="PANTHER" id="PTHR44943">
    <property type="entry name" value="CELLULOSE SYNTHASE OPERON PROTEIN C"/>
    <property type="match status" value="1"/>
</dbReference>
<evidence type="ECO:0000259" key="5">
    <source>
        <dbReference type="Pfam" id="PF19413"/>
    </source>
</evidence>
<evidence type="ECO:0000313" key="7">
    <source>
        <dbReference type="Proteomes" id="UP001179363"/>
    </source>
</evidence>
<protein>
    <submittedName>
        <fullName evidence="6">YaiO family outer membrane beta-barrel protein</fullName>
    </submittedName>
</protein>
<dbReference type="NCBIfam" id="TIGR04390">
    <property type="entry name" value="OMP_YaiO_dom"/>
    <property type="match status" value="1"/>
</dbReference>
<keyword evidence="1" id="KW-0677">Repeat</keyword>
<evidence type="ECO:0000313" key="6">
    <source>
        <dbReference type="EMBL" id="MCF4101160.1"/>
    </source>
</evidence>
<dbReference type="Pfam" id="PF19413">
    <property type="entry name" value="YaiO"/>
    <property type="match status" value="1"/>
</dbReference>
<feature type="domain" description="YaiO beta-barrel" evidence="5">
    <location>
        <begin position="191"/>
        <end position="362"/>
    </location>
</feature>
<feature type="signal peptide" evidence="4">
    <location>
        <begin position="1"/>
        <end position="33"/>
    </location>
</feature>
<evidence type="ECO:0000256" key="4">
    <source>
        <dbReference type="SAM" id="SignalP"/>
    </source>
</evidence>